<proteinExistence type="predicted"/>
<sequence length="329" mass="36775">MGAFVTWDKCSVSGDTDGQASHFSPINPSPGNQPKEQQTVSPSPPSLFFCLSGSPSETTTPSRNPPTILQKVSKQRLAAIPTSTSTSNSTTWADAICCLPGQLRSTTTAQATQLTWRQANWSRIADTSAAGRNILKTACWPPWRGRMPTAATRDGRKGPMMGWRLTGARRTRMRTRTRYTRMRKMRLKARRNQTRRPNDHANPGRRRHVIVQSTTGNNPNAAATNGPKYGNCTTAKDSVILQLRNREGRTLWENIAAHFLRRTRQVTRQRYYDTRNSRLAMGDASRSYFKWTQTKNDHLLSRVASPSSGCKGLVLPLSRSIMKEAVAWS</sequence>
<reference evidence="2 3" key="1">
    <citation type="journal article" date="2022" name="G3 (Bethesda)">
        <title>Enemy or ally: a genomic approach to elucidate the lifestyle of Phyllosticta citrichinaensis.</title>
        <authorList>
            <person name="Buijs V.A."/>
            <person name="Groenewald J.Z."/>
            <person name="Haridas S."/>
            <person name="LaButti K.M."/>
            <person name="Lipzen A."/>
            <person name="Martin F.M."/>
            <person name="Barry K."/>
            <person name="Grigoriev I.V."/>
            <person name="Crous P.W."/>
            <person name="Seidl M.F."/>
        </authorList>
    </citation>
    <scope>NUCLEOTIDE SEQUENCE [LARGE SCALE GENOMIC DNA]</scope>
    <source>
        <strain evidence="2 3">CBS 129764</strain>
    </source>
</reference>
<dbReference type="EMBL" id="JBBWUH010000015">
    <property type="protein sequence ID" value="KAK8152104.1"/>
    <property type="molecule type" value="Genomic_DNA"/>
</dbReference>
<protein>
    <submittedName>
        <fullName evidence="2">Uncharacterized protein</fullName>
    </submittedName>
</protein>
<evidence type="ECO:0000256" key="1">
    <source>
        <dbReference type="SAM" id="MobiDB-lite"/>
    </source>
</evidence>
<organism evidence="2 3">
    <name type="scientific">Phyllosticta citrichinensis</name>
    <dbReference type="NCBI Taxonomy" id="1130410"/>
    <lineage>
        <taxon>Eukaryota</taxon>
        <taxon>Fungi</taxon>
        <taxon>Dikarya</taxon>
        <taxon>Ascomycota</taxon>
        <taxon>Pezizomycotina</taxon>
        <taxon>Dothideomycetes</taxon>
        <taxon>Dothideomycetes incertae sedis</taxon>
        <taxon>Botryosphaeriales</taxon>
        <taxon>Phyllostictaceae</taxon>
        <taxon>Phyllosticta</taxon>
    </lineage>
</organism>
<comment type="caution">
    <text evidence="2">The sequence shown here is derived from an EMBL/GenBank/DDBJ whole genome shotgun (WGS) entry which is preliminary data.</text>
</comment>
<evidence type="ECO:0000313" key="2">
    <source>
        <dbReference type="EMBL" id="KAK8152104.1"/>
    </source>
</evidence>
<dbReference type="Proteomes" id="UP001456524">
    <property type="component" value="Unassembled WGS sequence"/>
</dbReference>
<name>A0ABR1XFF0_9PEZI</name>
<keyword evidence="3" id="KW-1185">Reference proteome</keyword>
<feature type="compositionally biased region" description="Polar residues" evidence="1">
    <location>
        <begin position="13"/>
        <end position="40"/>
    </location>
</feature>
<feature type="region of interest" description="Disordered" evidence="1">
    <location>
        <begin position="1"/>
        <end position="46"/>
    </location>
</feature>
<gene>
    <name evidence="2" type="ORF">IWX90DRAFT_87334</name>
</gene>
<accession>A0ABR1XFF0</accession>
<evidence type="ECO:0000313" key="3">
    <source>
        <dbReference type="Proteomes" id="UP001456524"/>
    </source>
</evidence>